<dbReference type="InterPro" id="IPR015422">
    <property type="entry name" value="PyrdxlP-dep_Trfase_small"/>
</dbReference>
<dbReference type="PANTHER" id="PTHR11680:SF35">
    <property type="entry name" value="SERINE HYDROXYMETHYLTRANSFERASE 1"/>
    <property type="match status" value="1"/>
</dbReference>
<dbReference type="Gene3D" id="3.90.1150.10">
    <property type="entry name" value="Aspartate Aminotransferase, domain 1"/>
    <property type="match status" value="1"/>
</dbReference>
<evidence type="ECO:0000259" key="6">
    <source>
        <dbReference type="Pfam" id="PF00464"/>
    </source>
</evidence>
<name>A0ABS3FKW3_9CYAN</name>
<keyword evidence="3" id="KW-0554">One-carbon metabolism</keyword>
<protein>
    <submittedName>
        <fullName evidence="7">Serine hydroxymethyltransferase</fullName>
    </submittedName>
</protein>
<dbReference type="RefSeq" id="WP_207086118.1">
    <property type="nucleotide sequence ID" value="NZ_JAFLQW010000002.1"/>
</dbReference>
<dbReference type="InterPro" id="IPR049943">
    <property type="entry name" value="Ser_HO-MeTrfase-like"/>
</dbReference>
<evidence type="ECO:0000256" key="4">
    <source>
        <dbReference type="ARBA" id="ARBA00022679"/>
    </source>
</evidence>
<evidence type="ECO:0000256" key="3">
    <source>
        <dbReference type="ARBA" id="ARBA00022563"/>
    </source>
</evidence>
<comment type="cofactor">
    <cofactor evidence="1">
        <name>pyridoxal 5'-phosphate</name>
        <dbReference type="ChEBI" id="CHEBI:597326"/>
    </cofactor>
</comment>
<dbReference type="InterPro" id="IPR015421">
    <property type="entry name" value="PyrdxlP-dep_Trfase_major"/>
</dbReference>
<comment type="caution">
    <text evidence="7">The sequence shown here is derived from an EMBL/GenBank/DDBJ whole genome shotgun (WGS) entry which is preliminary data.</text>
</comment>
<dbReference type="EMBL" id="JAFLQW010000002">
    <property type="protein sequence ID" value="MBO0347537.1"/>
    <property type="molecule type" value="Genomic_DNA"/>
</dbReference>
<proteinExistence type="inferred from homology"/>
<accession>A0ABS3FKW3</accession>
<dbReference type="SUPFAM" id="SSF53383">
    <property type="entry name" value="PLP-dependent transferases"/>
    <property type="match status" value="1"/>
</dbReference>
<dbReference type="InterPro" id="IPR015424">
    <property type="entry name" value="PyrdxlP-dep_Trfase"/>
</dbReference>
<dbReference type="NCBIfam" id="NF000586">
    <property type="entry name" value="PRK00011.1"/>
    <property type="match status" value="1"/>
</dbReference>
<dbReference type="Pfam" id="PF00464">
    <property type="entry name" value="SHMT"/>
    <property type="match status" value="1"/>
</dbReference>
<comment type="similarity">
    <text evidence="2">Belongs to the SHMT family.</text>
</comment>
<dbReference type="HAMAP" id="MF_00051">
    <property type="entry name" value="SHMT"/>
    <property type="match status" value="1"/>
</dbReference>
<evidence type="ECO:0000313" key="8">
    <source>
        <dbReference type="Proteomes" id="UP000664844"/>
    </source>
</evidence>
<gene>
    <name evidence="7" type="ORF">J0895_00095</name>
</gene>
<keyword evidence="8" id="KW-1185">Reference proteome</keyword>
<keyword evidence="5" id="KW-0663">Pyridoxal phosphate</keyword>
<evidence type="ECO:0000256" key="2">
    <source>
        <dbReference type="ARBA" id="ARBA00006376"/>
    </source>
</evidence>
<dbReference type="PROSITE" id="PS00096">
    <property type="entry name" value="SHMT"/>
    <property type="match status" value="1"/>
</dbReference>
<dbReference type="PANTHER" id="PTHR11680">
    <property type="entry name" value="SERINE HYDROXYMETHYLTRANSFERASE"/>
    <property type="match status" value="1"/>
</dbReference>
<dbReference type="PIRSF" id="PIRSF000412">
    <property type="entry name" value="SHMT"/>
    <property type="match status" value="1"/>
</dbReference>
<evidence type="ECO:0000256" key="1">
    <source>
        <dbReference type="ARBA" id="ARBA00001933"/>
    </source>
</evidence>
<dbReference type="CDD" id="cd00378">
    <property type="entry name" value="SHMT"/>
    <property type="match status" value="1"/>
</dbReference>
<dbReference type="Gene3D" id="3.40.640.10">
    <property type="entry name" value="Type I PLP-dependent aspartate aminotransferase-like (Major domain)"/>
    <property type="match status" value="1"/>
</dbReference>
<sequence length="377" mass="40864">MTQTNLDFLATTDPELTGYIQQELQRQRDGIELIASENFTSPAVLAAQGSVLTNKYAEGLPGKRYYGGCEFVDKIEQLAIDRAKQLFGAAHANVQPHSGAQANFAVFLALLQPGDTIMGMDLSHGGHLTHGSPVNVSGKWFKVEHYGVSRETERLDYDQIRDLAKQHQPKMLICGYSAYPRIIDFEKFRAIADEVGAYLMADIAHIAGLVATGHHPNPISHCHVVTTTTHKTLRGPRGGLILTHDEELGKKFDKAVFPGSQGGPLEHVIAGKAVAFGEALKPEFKAYSGQVIANAQAMAAQLQNRGLKLVSDGTDNHLMLVDLRSIEMTGKQADKLVSEVHITANKNTVPFDPQSPFVTSGLRLGSPAMTTRGMGTT</sequence>
<organism evidence="7 8">
    <name type="scientific">Phormidium pseudopriestleyi FRX01</name>
    <dbReference type="NCBI Taxonomy" id="1759528"/>
    <lineage>
        <taxon>Bacteria</taxon>
        <taxon>Bacillati</taxon>
        <taxon>Cyanobacteriota</taxon>
        <taxon>Cyanophyceae</taxon>
        <taxon>Oscillatoriophycideae</taxon>
        <taxon>Oscillatoriales</taxon>
        <taxon>Oscillatoriaceae</taxon>
        <taxon>Phormidium</taxon>
    </lineage>
</organism>
<dbReference type="Proteomes" id="UP000664844">
    <property type="component" value="Unassembled WGS sequence"/>
</dbReference>
<dbReference type="InterPro" id="IPR039429">
    <property type="entry name" value="SHMT-like_dom"/>
</dbReference>
<evidence type="ECO:0000256" key="5">
    <source>
        <dbReference type="ARBA" id="ARBA00022898"/>
    </source>
</evidence>
<feature type="non-terminal residue" evidence="7">
    <location>
        <position position="377"/>
    </location>
</feature>
<feature type="domain" description="Serine hydroxymethyltransferase-like" evidence="6">
    <location>
        <begin position="10"/>
        <end position="375"/>
    </location>
</feature>
<dbReference type="InterPro" id="IPR019798">
    <property type="entry name" value="Ser_HO-MeTrfase_PLP_BS"/>
</dbReference>
<reference evidence="7 8" key="1">
    <citation type="submission" date="2021-03" db="EMBL/GenBank/DDBJ databases">
        <title>Metabolic Capacity of the Antarctic Cyanobacterium Phormidium pseudopriestleyi that Sustains Oxygenic Photosynthesis in the Presence of Hydrogen Sulfide.</title>
        <authorList>
            <person name="Lumian J.E."/>
            <person name="Jungblut A.D."/>
            <person name="Dillon M.L."/>
            <person name="Hawes I."/>
            <person name="Doran P.T."/>
            <person name="Mackey T.J."/>
            <person name="Dick G.J."/>
            <person name="Grettenberger C.L."/>
            <person name="Sumner D.Y."/>
        </authorList>
    </citation>
    <scope>NUCLEOTIDE SEQUENCE [LARGE SCALE GENOMIC DNA]</scope>
    <source>
        <strain evidence="7 8">FRX01</strain>
    </source>
</reference>
<evidence type="ECO:0000313" key="7">
    <source>
        <dbReference type="EMBL" id="MBO0347537.1"/>
    </source>
</evidence>
<keyword evidence="4" id="KW-0808">Transferase</keyword>
<dbReference type="InterPro" id="IPR001085">
    <property type="entry name" value="Ser_HO-MeTrfase"/>
</dbReference>